<dbReference type="Proteomes" id="UP001054945">
    <property type="component" value="Unassembled WGS sequence"/>
</dbReference>
<dbReference type="AlphaFoldDB" id="A0AAV4T919"/>
<gene>
    <name evidence="1" type="ORF">CEXT_419821</name>
</gene>
<organism evidence="1 2">
    <name type="scientific">Caerostris extrusa</name>
    <name type="common">Bark spider</name>
    <name type="synonym">Caerostris bankana</name>
    <dbReference type="NCBI Taxonomy" id="172846"/>
    <lineage>
        <taxon>Eukaryota</taxon>
        <taxon>Metazoa</taxon>
        <taxon>Ecdysozoa</taxon>
        <taxon>Arthropoda</taxon>
        <taxon>Chelicerata</taxon>
        <taxon>Arachnida</taxon>
        <taxon>Araneae</taxon>
        <taxon>Araneomorphae</taxon>
        <taxon>Entelegynae</taxon>
        <taxon>Araneoidea</taxon>
        <taxon>Araneidae</taxon>
        <taxon>Caerostris</taxon>
    </lineage>
</organism>
<proteinExistence type="predicted"/>
<evidence type="ECO:0000313" key="1">
    <source>
        <dbReference type="EMBL" id="GIY42765.1"/>
    </source>
</evidence>
<comment type="caution">
    <text evidence="1">The sequence shown here is derived from an EMBL/GenBank/DDBJ whole genome shotgun (WGS) entry which is preliminary data.</text>
</comment>
<protein>
    <submittedName>
        <fullName evidence="1">Uncharacterized protein</fullName>
    </submittedName>
</protein>
<dbReference type="EMBL" id="BPLR01010892">
    <property type="protein sequence ID" value="GIY42765.1"/>
    <property type="molecule type" value="Genomic_DNA"/>
</dbReference>
<name>A0AAV4T919_CAEEX</name>
<sequence length="109" mass="12720">MSKLLSAHPKLNVSYSKKTRMSKKNDGLVPLEEEEDPIPFLYETEFQRILLNYRNALYYIIFGLGNFLPIPSSPMRPYFLLLAPDMSRSNSEECFQDIQNMQNSRHLTS</sequence>
<keyword evidence="2" id="KW-1185">Reference proteome</keyword>
<accession>A0AAV4T919</accession>
<evidence type="ECO:0000313" key="2">
    <source>
        <dbReference type="Proteomes" id="UP001054945"/>
    </source>
</evidence>
<reference evidence="1 2" key="1">
    <citation type="submission" date="2021-06" db="EMBL/GenBank/DDBJ databases">
        <title>Caerostris extrusa draft genome.</title>
        <authorList>
            <person name="Kono N."/>
            <person name="Arakawa K."/>
        </authorList>
    </citation>
    <scope>NUCLEOTIDE SEQUENCE [LARGE SCALE GENOMIC DNA]</scope>
</reference>